<organism evidence="2 3">
    <name type="scientific">Paenibacillus psychroresistens</name>
    <dbReference type="NCBI Taxonomy" id="1778678"/>
    <lineage>
        <taxon>Bacteria</taxon>
        <taxon>Bacillati</taxon>
        <taxon>Bacillota</taxon>
        <taxon>Bacilli</taxon>
        <taxon>Bacillales</taxon>
        <taxon>Paenibacillaceae</taxon>
        <taxon>Paenibacillus</taxon>
    </lineage>
</organism>
<dbReference type="RefSeq" id="WP_155703251.1">
    <property type="nucleotide sequence ID" value="NZ_CP034235.1"/>
</dbReference>
<dbReference type="PROSITE" id="PS51186">
    <property type="entry name" value="GNAT"/>
    <property type="match status" value="1"/>
</dbReference>
<dbReference type="OrthoDB" id="5292888at2"/>
<name>A0A6B8RP63_9BACL</name>
<dbReference type="Proteomes" id="UP000426246">
    <property type="component" value="Chromosome"/>
</dbReference>
<dbReference type="AlphaFoldDB" id="A0A6B8RP63"/>
<sequence length="129" mass="15011">MTQNIIRWAQMDDIHDLAYVYSESYRKAYVGIIPDEFLDQVSLNERDQYFRKSLSEDKQKIAIMSLDEKAIGLLIFDFQGEADLPENSAEILAIYLMKDYWGSGFGKLFLNWGMDRINELGYANVFLGF</sequence>
<reference evidence="3" key="1">
    <citation type="submission" date="2018-11" db="EMBL/GenBank/DDBJ databases">
        <title>Complete genome sequence of Paenibacillus sp. ML311-T8.</title>
        <authorList>
            <person name="Nam Y.-D."/>
            <person name="Kang J."/>
            <person name="Chung W.-H."/>
            <person name="Park Y.S."/>
        </authorList>
    </citation>
    <scope>NUCLEOTIDE SEQUENCE [LARGE SCALE GENOMIC DNA]</scope>
    <source>
        <strain evidence="3">ML311-T8</strain>
    </source>
</reference>
<dbReference type="EMBL" id="CP034235">
    <property type="protein sequence ID" value="QGQ98151.1"/>
    <property type="molecule type" value="Genomic_DNA"/>
</dbReference>
<feature type="domain" description="N-acetyltransferase" evidence="1">
    <location>
        <begin position="4"/>
        <end position="129"/>
    </location>
</feature>
<evidence type="ECO:0000259" key="1">
    <source>
        <dbReference type="PROSITE" id="PS51186"/>
    </source>
</evidence>
<dbReference type="CDD" id="cd04301">
    <property type="entry name" value="NAT_SF"/>
    <property type="match status" value="1"/>
</dbReference>
<evidence type="ECO:0000313" key="2">
    <source>
        <dbReference type="EMBL" id="QGQ98151.1"/>
    </source>
</evidence>
<dbReference type="InterPro" id="IPR000182">
    <property type="entry name" value="GNAT_dom"/>
</dbReference>
<dbReference type="Gene3D" id="3.40.630.30">
    <property type="match status" value="1"/>
</dbReference>
<accession>A0A6B8RP63</accession>
<dbReference type="Pfam" id="PF00583">
    <property type="entry name" value="Acetyltransf_1"/>
    <property type="match status" value="1"/>
</dbReference>
<evidence type="ECO:0000313" key="3">
    <source>
        <dbReference type="Proteomes" id="UP000426246"/>
    </source>
</evidence>
<proteinExistence type="predicted"/>
<keyword evidence="3" id="KW-1185">Reference proteome</keyword>
<dbReference type="SUPFAM" id="SSF55729">
    <property type="entry name" value="Acyl-CoA N-acyltransferases (Nat)"/>
    <property type="match status" value="1"/>
</dbReference>
<dbReference type="GO" id="GO:0016747">
    <property type="term" value="F:acyltransferase activity, transferring groups other than amino-acyl groups"/>
    <property type="evidence" value="ECO:0007669"/>
    <property type="project" value="InterPro"/>
</dbReference>
<gene>
    <name evidence="2" type="ORF">EHS13_26320</name>
</gene>
<dbReference type="KEGG" id="ppsc:EHS13_26320"/>
<dbReference type="InterPro" id="IPR016181">
    <property type="entry name" value="Acyl_CoA_acyltransferase"/>
</dbReference>
<protein>
    <submittedName>
        <fullName evidence="2">N-acetyltransferase</fullName>
    </submittedName>
</protein>
<keyword evidence="2" id="KW-0808">Transferase</keyword>